<gene>
    <name evidence="7" type="ORF">SAMN00808754_0365</name>
</gene>
<dbReference type="AlphaFoldDB" id="A0A1W1VC50"/>
<evidence type="ECO:0000313" key="8">
    <source>
        <dbReference type="Proteomes" id="UP000192569"/>
    </source>
</evidence>
<reference evidence="7 8" key="1">
    <citation type="submission" date="2017-04" db="EMBL/GenBank/DDBJ databases">
        <authorList>
            <person name="Afonso C.L."/>
            <person name="Miller P.J."/>
            <person name="Scott M.A."/>
            <person name="Spackman E."/>
            <person name="Goraichik I."/>
            <person name="Dimitrov K.M."/>
            <person name="Suarez D.L."/>
            <person name="Swayne D.E."/>
        </authorList>
    </citation>
    <scope>NUCLEOTIDE SEQUENCE [LARGE SCALE GENOMIC DNA]</scope>
    <source>
        <strain evidence="7 8">ToBE</strain>
    </source>
</reference>
<feature type="modified residue" description="4-aspartylphosphate" evidence="3">
    <location>
        <position position="56"/>
    </location>
</feature>
<organism evidence="7 8">
    <name type="scientific">Thermanaeromonas toyohensis ToBE</name>
    <dbReference type="NCBI Taxonomy" id="698762"/>
    <lineage>
        <taxon>Bacteria</taxon>
        <taxon>Bacillati</taxon>
        <taxon>Bacillota</taxon>
        <taxon>Clostridia</taxon>
        <taxon>Neomoorellales</taxon>
        <taxon>Neomoorellaceae</taxon>
        <taxon>Thermanaeromonas</taxon>
    </lineage>
</organism>
<dbReference type="GO" id="GO:0000156">
    <property type="term" value="F:phosphorelay response regulator activity"/>
    <property type="evidence" value="ECO:0007669"/>
    <property type="project" value="InterPro"/>
</dbReference>
<dbReference type="PANTHER" id="PTHR37299">
    <property type="entry name" value="TRANSCRIPTIONAL REGULATOR-RELATED"/>
    <property type="match status" value="1"/>
</dbReference>
<dbReference type="Pfam" id="PF04397">
    <property type="entry name" value="LytTR"/>
    <property type="match status" value="1"/>
</dbReference>
<dbReference type="Gene3D" id="3.40.50.2300">
    <property type="match status" value="1"/>
</dbReference>
<feature type="domain" description="Response regulatory" evidence="5">
    <location>
        <begin position="5"/>
        <end position="119"/>
    </location>
</feature>
<feature type="domain" description="HTH LytTR-type" evidence="6">
    <location>
        <begin position="149"/>
        <end position="255"/>
    </location>
</feature>
<dbReference type="EMBL" id="LT838272">
    <property type="protein sequence ID" value="SMB90979.1"/>
    <property type="molecule type" value="Genomic_DNA"/>
</dbReference>
<dbReference type="InterPro" id="IPR011006">
    <property type="entry name" value="CheY-like_superfamily"/>
</dbReference>
<proteinExistence type="predicted"/>
<feature type="region of interest" description="Disordered" evidence="4">
    <location>
        <begin position="126"/>
        <end position="148"/>
    </location>
</feature>
<dbReference type="SMART" id="SM00448">
    <property type="entry name" value="REC"/>
    <property type="match status" value="1"/>
</dbReference>
<dbReference type="CDD" id="cd17532">
    <property type="entry name" value="REC_LytTR_AlgR-like"/>
    <property type="match status" value="1"/>
</dbReference>
<feature type="compositionally biased region" description="Basic and acidic residues" evidence="4">
    <location>
        <begin position="131"/>
        <end position="148"/>
    </location>
</feature>
<dbReference type="Pfam" id="PF00072">
    <property type="entry name" value="Response_reg"/>
    <property type="match status" value="1"/>
</dbReference>
<sequence>MTKIKALIVDDEYPARQELRFMLGEFKDVEIVGEATNAKEALSLISALDYTVVFLDINMPGMNGLELARALQEKSSPPFVIFVTAYEEYALKAFEVNAVDYLLKPFETRRLRQALEKVRRLLEQGQGPRQAKVEEVPRPPEPDSRLNRIPVEKDGKTLLLDQNDLYYAYTQNDSVYLKTFAEHYSTRYTLKELLNRLDPSIFFRTHRCYIVNLTKVREIVPFFNGTYTLILSDKEHSEVPVSRNQAGPLKARLGL</sequence>
<dbReference type="FunFam" id="3.40.50.2300:FF:000051">
    <property type="entry name" value="Two-component response regulator yehT"/>
    <property type="match status" value="1"/>
</dbReference>
<evidence type="ECO:0000259" key="6">
    <source>
        <dbReference type="PROSITE" id="PS50930"/>
    </source>
</evidence>
<dbReference type="Proteomes" id="UP000192569">
    <property type="component" value="Chromosome I"/>
</dbReference>
<evidence type="ECO:0000256" key="1">
    <source>
        <dbReference type="ARBA" id="ARBA00018672"/>
    </source>
</evidence>
<name>A0A1W1VC50_9FIRM</name>
<keyword evidence="3" id="KW-0597">Phosphoprotein</keyword>
<evidence type="ECO:0000256" key="2">
    <source>
        <dbReference type="ARBA" id="ARBA00024867"/>
    </source>
</evidence>
<dbReference type="PANTHER" id="PTHR37299:SF1">
    <property type="entry name" value="STAGE 0 SPORULATION PROTEIN A HOMOLOG"/>
    <property type="match status" value="1"/>
</dbReference>
<dbReference type="InterPro" id="IPR007492">
    <property type="entry name" value="LytTR_DNA-bd_dom"/>
</dbReference>
<evidence type="ECO:0000313" key="7">
    <source>
        <dbReference type="EMBL" id="SMB90979.1"/>
    </source>
</evidence>
<dbReference type="SUPFAM" id="SSF52172">
    <property type="entry name" value="CheY-like"/>
    <property type="match status" value="1"/>
</dbReference>
<evidence type="ECO:0000256" key="4">
    <source>
        <dbReference type="SAM" id="MobiDB-lite"/>
    </source>
</evidence>
<evidence type="ECO:0000256" key="3">
    <source>
        <dbReference type="PROSITE-ProRule" id="PRU00169"/>
    </source>
</evidence>
<dbReference type="InterPro" id="IPR001789">
    <property type="entry name" value="Sig_transdc_resp-reg_receiver"/>
</dbReference>
<protein>
    <recommendedName>
        <fullName evidence="1">Stage 0 sporulation protein A homolog</fullName>
    </recommendedName>
</protein>
<dbReference type="PROSITE" id="PS50110">
    <property type="entry name" value="RESPONSE_REGULATORY"/>
    <property type="match status" value="1"/>
</dbReference>
<comment type="function">
    <text evidence="2">May play the central regulatory role in sporulation. It may be an element of the effector pathway responsible for the activation of sporulation genes in response to nutritional stress. Spo0A may act in concert with spo0H (a sigma factor) to control the expression of some genes that are critical to the sporulation process.</text>
</comment>
<evidence type="ECO:0000259" key="5">
    <source>
        <dbReference type="PROSITE" id="PS50110"/>
    </source>
</evidence>
<keyword evidence="8" id="KW-1185">Reference proteome</keyword>
<dbReference type="STRING" id="698762.SAMN00808754_0365"/>
<dbReference type="RefSeq" id="WP_084663467.1">
    <property type="nucleotide sequence ID" value="NZ_LT838272.1"/>
</dbReference>
<dbReference type="GO" id="GO:0003677">
    <property type="term" value="F:DNA binding"/>
    <property type="evidence" value="ECO:0007669"/>
    <property type="project" value="InterPro"/>
</dbReference>
<dbReference type="OrthoDB" id="9809318at2"/>
<dbReference type="InterPro" id="IPR046947">
    <property type="entry name" value="LytR-like"/>
</dbReference>
<dbReference type="Gene3D" id="2.20.25.10">
    <property type="match status" value="1"/>
</dbReference>
<dbReference type="Gene3D" id="2.40.50.40">
    <property type="match status" value="1"/>
</dbReference>
<dbReference type="SMART" id="SM00850">
    <property type="entry name" value="LytTR"/>
    <property type="match status" value="1"/>
</dbReference>
<dbReference type="PROSITE" id="PS50930">
    <property type="entry name" value="HTH_LYTTR"/>
    <property type="match status" value="1"/>
</dbReference>
<accession>A0A1W1VC50</accession>